<gene>
    <name evidence="1" type="primary">orf05830</name>
    <name evidence="1" type="ORF">Q903MT_gene5798</name>
</gene>
<organism evidence="1">
    <name type="scientific">Picea sitchensis</name>
    <name type="common">Sitka spruce</name>
    <name type="synonym">Pinus sitchensis</name>
    <dbReference type="NCBI Taxonomy" id="3332"/>
    <lineage>
        <taxon>Eukaryota</taxon>
        <taxon>Viridiplantae</taxon>
        <taxon>Streptophyta</taxon>
        <taxon>Embryophyta</taxon>
        <taxon>Tracheophyta</taxon>
        <taxon>Spermatophyta</taxon>
        <taxon>Pinopsida</taxon>
        <taxon>Pinidae</taxon>
        <taxon>Conifers I</taxon>
        <taxon>Pinales</taxon>
        <taxon>Pinaceae</taxon>
        <taxon>Picea</taxon>
    </lineage>
</organism>
<geneLocation type="mitochondrion" evidence="1"/>
<dbReference type="EMBL" id="MK697702">
    <property type="protein sequence ID" value="QHR91762.1"/>
    <property type="molecule type" value="Genomic_DNA"/>
</dbReference>
<sequence length="54" mass="6021">MLIGMNSDACLGFRSDFDGVNGRVNIVLKYASVLPFLQVEITVMLISRCTLRSR</sequence>
<dbReference type="AlphaFoldDB" id="A0A6B9XWM5"/>
<name>A0A6B9XWM5_PICSI</name>
<proteinExistence type="predicted"/>
<evidence type="ECO:0000313" key="1">
    <source>
        <dbReference type="EMBL" id="QHR91762.1"/>
    </source>
</evidence>
<keyword evidence="1" id="KW-0496">Mitochondrion</keyword>
<accession>A0A6B9XWM5</accession>
<reference evidence="1" key="1">
    <citation type="submission" date="2019-03" db="EMBL/GenBank/DDBJ databases">
        <title>Largest Complete Mitochondrial Genome of a Gymnosperm, Sitka Spruce (Picea sitchensis), Indicates Complex Physical Structure.</title>
        <authorList>
            <person name="Jackman S.D."/>
            <person name="Coombe L."/>
            <person name="Warren R."/>
            <person name="Kirk H."/>
            <person name="Trinh E."/>
            <person name="McLeod T."/>
            <person name="Pleasance S."/>
            <person name="Pandoh P."/>
            <person name="Zhao Y."/>
            <person name="Coope R."/>
            <person name="Bousquet J."/>
            <person name="Bohlmann J.C."/>
            <person name="Jones S.J.M."/>
            <person name="Birol I."/>
        </authorList>
    </citation>
    <scope>NUCLEOTIDE SEQUENCE</scope>
    <source>
        <strain evidence="1">Q903</strain>
    </source>
</reference>
<protein>
    <submittedName>
        <fullName evidence="1">Uncharacterized protein</fullName>
    </submittedName>
</protein>